<keyword evidence="4" id="KW-1134">Transmembrane beta strand</keyword>
<accession>A0AAD7W9Y7</accession>
<dbReference type="InterPro" id="IPR027246">
    <property type="entry name" value="Porin_Euk/Tom40"/>
</dbReference>
<feature type="transmembrane region" description="Helical" evidence="11">
    <location>
        <begin position="620"/>
        <end position="643"/>
    </location>
</feature>
<dbReference type="GO" id="GO:0005741">
    <property type="term" value="C:mitochondrial outer membrane"/>
    <property type="evidence" value="ECO:0007669"/>
    <property type="project" value="UniProtKB-SubCell"/>
</dbReference>
<feature type="region of interest" description="Disordered" evidence="10">
    <location>
        <begin position="1"/>
        <end position="45"/>
    </location>
</feature>
<dbReference type="GO" id="GO:0030150">
    <property type="term" value="P:protein import into mitochondrial matrix"/>
    <property type="evidence" value="ECO:0007669"/>
    <property type="project" value="InterPro"/>
</dbReference>
<dbReference type="CDD" id="cd07305">
    <property type="entry name" value="Porin3_Tom40"/>
    <property type="match status" value="1"/>
</dbReference>
<feature type="compositionally biased region" description="Basic and acidic residues" evidence="10">
    <location>
        <begin position="21"/>
        <end position="33"/>
    </location>
</feature>
<dbReference type="PROSITE" id="PS50853">
    <property type="entry name" value="FN3"/>
    <property type="match status" value="1"/>
</dbReference>
<dbReference type="InterPro" id="IPR003961">
    <property type="entry name" value="FN3_dom"/>
</dbReference>
<dbReference type="GO" id="GO:0008320">
    <property type="term" value="F:protein transmembrane transporter activity"/>
    <property type="evidence" value="ECO:0007669"/>
    <property type="project" value="InterPro"/>
</dbReference>
<evidence type="ECO:0000256" key="4">
    <source>
        <dbReference type="ARBA" id="ARBA00022452"/>
    </source>
</evidence>
<keyword evidence="7" id="KW-0653">Protein transport</keyword>
<dbReference type="SUPFAM" id="SSF49265">
    <property type="entry name" value="Fibronectin type III"/>
    <property type="match status" value="2"/>
</dbReference>
<gene>
    <name evidence="13" type="ORF">AAFF_G00134580</name>
</gene>
<evidence type="ECO:0000313" key="14">
    <source>
        <dbReference type="Proteomes" id="UP001221898"/>
    </source>
</evidence>
<name>A0AAD7W9Y7_9TELE</name>
<dbReference type="Pfam" id="PF01108">
    <property type="entry name" value="Tissue_fac"/>
    <property type="match status" value="1"/>
</dbReference>
<evidence type="ECO:0000256" key="6">
    <source>
        <dbReference type="ARBA" id="ARBA00022787"/>
    </source>
</evidence>
<evidence type="ECO:0000256" key="1">
    <source>
        <dbReference type="ARBA" id="ARBA00004374"/>
    </source>
</evidence>
<dbReference type="InterPro" id="IPR037930">
    <property type="entry name" value="Tom40"/>
</dbReference>
<keyword evidence="11" id="KW-1133">Transmembrane helix</keyword>
<comment type="subcellular location">
    <subcellularLocation>
        <location evidence="1">Mitochondrion outer membrane</location>
        <topology evidence="1">Multi-pass membrane protein</topology>
    </subcellularLocation>
</comment>
<dbReference type="FunFam" id="2.40.160.10:FF:000005">
    <property type="entry name" value="mitochondrial import receptor subunit TOM40 homolog"/>
    <property type="match status" value="1"/>
</dbReference>
<evidence type="ECO:0000256" key="3">
    <source>
        <dbReference type="ARBA" id="ARBA00022448"/>
    </source>
</evidence>
<keyword evidence="9 11" id="KW-0472">Membrane</keyword>
<reference evidence="13" key="1">
    <citation type="journal article" date="2023" name="Science">
        <title>Genome structures resolve the early diversification of teleost fishes.</title>
        <authorList>
            <person name="Parey E."/>
            <person name="Louis A."/>
            <person name="Montfort J."/>
            <person name="Bouchez O."/>
            <person name="Roques C."/>
            <person name="Iampietro C."/>
            <person name="Lluch J."/>
            <person name="Castinel A."/>
            <person name="Donnadieu C."/>
            <person name="Desvignes T."/>
            <person name="Floi Bucao C."/>
            <person name="Jouanno E."/>
            <person name="Wen M."/>
            <person name="Mejri S."/>
            <person name="Dirks R."/>
            <person name="Jansen H."/>
            <person name="Henkel C."/>
            <person name="Chen W.J."/>
            <person name="Zahm M."/>
            <person name="Cabau C."/>
            <person name="Klopp C."/>
            <person name="Thompson A.W."/>
            <person name="Robinson-Rechavi M."/>
            <person name="Braasch I."/>
            <person name="Lecointre G."/>
            <person name="Bobe J."/>
            <person name="Postlethwait J.H."/>
            <person name="Berthelot C."/>
            <person name="Roest Crollius H."/>
            <person name="Guiguen Y."/>
        </authorList>
    </citation>
    <scope>NUCLEOTIDE SEQUENCE</scope>
    <source>
        <strain evidence="13">NC1722</strain>
    </source>
</reference>
<dbReference type="InterPro" id="IPR013783">
    <property type="entry name" value="Ig-like_fold"/>
</dbReference>
<dbReference type="Pfam" id="PF01459">
    <property type="entry name" value="Porin_3"/>
    <property type="match status" value="1"/>
</dbReference>
<evidence type="ECO:0000259" key="12">
    <source>
        <dbReference type="PROSITE" id="PS50853"/>
    </source>
</evidence>
<organism evidence="13 14">
    <name type="scientific">Aldrovandia affinis</name>
    <dbReference type="NCBI Taxonomy" id="143900"/>
    <lineage>
        <taxon>Eukaryota</taxon>
        <taxon>Metazoa</taxon>
        <taxon>Chordata</taxon>
        <taxon>Craniata</taxon>
        <taxon>Vertebrata</taxon>
        <taxon>Euteleostomi</taxon>
        <taxon>Actinopterygii</taxon>
        <taxon>Neopterygii</taxon>
        <taxon>Teleostei</taxon>
        <taxon>Notacanthiformes</taxon>
        <taxon>Halosauridae</taxon>
        <taxon>Aldrovandia</taxon>
    </lineage>
</organism>
<dbReference type="Gene3D" id="2.60.40.10">
    <property type="entry name" value="Immunoglobulins"/>
    <property type="match status" value="1"/>
</dbReference>
<evidence type="ECO:0000256" key="5">
    <source>
        <dbReference type="ARBA" id="ARBA00022692"/>
    </source>
</evidence>
<evidence type="ECO:0000256" key="7">
    <source>
        <dbReference type="ARBA" id="ARBA00022927"/>
    </source>
</evidence>
<keyword evidence="8" id="KW-0496">Mitochondrion</keyword>
<evidence type="ECO:0000256" key="10">
    <source>
        <dbReference type="SAM" id="MobiDB-lite"/>
    </source>
</evidence>
<dbReference type="CDD" id="cd00063">
    <property type="entry name" value="FN3"/>
    <property type="match status" value="1"/>
</dbReference>
<evidence type="ECO:0000256" key="9">
    <source>
        <dbReference type="ARBA" id="ARBA00023136"/>
    </source>
</evidence>
<keyword evidence="3" id="KW-0813">Transport</keyword>
<evidence type="ECO:0000256" key="11">
    <source>
        <dbReference type="SAM" id="Phobius"/>
    </source>
</evidence>
<keyword evidence="6" id="KW-1000">Mitochondrion outer membrane</keyword>
<dbReference type="InterPro" id="IPR023614">
    <property type="entry name" value="Porin_dom_sf"/>
</dbReference>
<sequence length="867" mass="95320">MTRKSDFSEVVGRQNSPFPQDRPHSRWDRRDGRLPNPGSFDGLHRNCKDVFPQQTEGIKLIVNKTLSSFFKVSHTFHLSAVAPSNYRFHVSYLQSDTDSKEVDSPMLIGEMDSSGSLNAHSLFHLSERIRAKAVFQTQQSQFVTWQFETEYRGCDFTAAVTLANPDILRESVIMVAHFLQSVSSQLVLGGELVYHRGRAEEGGILTLAGQYSGPNWVATLNAGKGGAHASYYHRANKQIQVGVEFEASTRTQETTFSFGYQMDLPEANMVFRGMLDSRCIIGGVLEKRLSPLPATLIMGAFVNHRGDKLQCGLGVNVGACAPSNPADQSGRLIQQHFHSKARRTACKVSWRATHHDTPLAGLMLGGQWPDRHPDAMIQSSIASLACLLFCVVISAGRLSPPQNLTVEFLDFRGEVAWCPGPENPPSTVYTVELQPIGEEWSQTENCVDIESSKCTLIFNLTINDLMTSYYIRVKASWRGESSEWTSLDTVQPYGNTLLSAPTLNVSVQGRDIYVHVHMPQDVLSVLPKQIYNIQVSESNGGNHEEKNPGIIFSTGMGSESHSTKCKMAGESTLVCKSLNLGQLYCVRASAIHTQQQNKPHHWSEKCVDLPSNTSDMLKHIVMATILVLGVVIFLIFIIIHYYLKPRECDLHGPKSLSVVGRADRAVMAAPTEALTMSDVQLEAPLSPGTGVVLPGDRSSCDWGYECRGASPCPDQTSDVPSWPADERQLDEQLLLSPCLYSRGLDGDEEGSWILEGEACTAQPLLEELQKEGGWQLCQAPPCLDVPMSSLRLCLDSGGAGLDVGAELPGQSQRDSSGDLSSALENEVFPIDLSPPYLSGYEPRPDSISFSTHSPLPAFEQLVAYLKR</sequence>
<dbReference type="Gene3D" id="2.40.160.10">
    <property type="entry name" value="Porin"/>
    <property type="match status" value="2"/>
</dbReference>
<evidence type="ECO:0000256" key="8">
    <source>
        <dbReference type="ARBA" id="ARBA00023128"/>
    </source>
</evidence>
<keyword evidence="14" id="KW-1185">Reference proteome</keyword>
<protein>
    <recommendedName>
        <fullName evidence="12">Fibronectin type-III domain-containing protein</fullName>
    </recommendedName>
</protein>
<comment type="similarity">
    <text evidence="2">Belongs to the Tom40 family.</text>
</comment>
<dbReference type="Proteomes" id="UP001221898">
    <property type="component" value="Unassembled WGS sequence"/>
</dbReference>
<dbReference type="EMBL" id="JAINUG010000196">
    <property type="protein sequence ID" value="KAJ8388304.1"/>
    <property type="molecule type" value="Genomic_DNA"/>
</dbReference>
<dbReference type="AlphaFoldDB" id="A0AAD7W9Y7"/>
<feature type="domain" description="Fibronectin type-III" evidence="12">
    <location>
        <begin position="400"/>
        <end position="492"/>
    </location>
</feature>
<dbReference type="PANTHER" id="PTHR10802">
    <property type="entry name" value="MITOCHONDRIAL IMPORT RECEPTOR SUBUNIT TOM40"/>
    <property type="match status" value="1"/>
</dbReference>
<evidence type="ECO:0000256" key="2">
    <source>
        <dbReference type="ARBA" id="ARBA00010510"/>
    </source>
</evidence>
<keyword evidence="5 11" id="KW-0812">Transmembrane</keyword>
<dbReference type="InterPro" id="IPR036116">
    <property type="entry name" value="FN3_sf"/>
</dbReference>
<comment type="caution">
    <text evidence="13">The sequence shown here is derived from an EMBL/GenBank/DDBJ whole genome shotgun (WGS) entry which is preliminary data.</text>
</comment>
<proteinExistence type="inferred from homology"/>
<evidence type="ECO:0000313" key="13">
    <source>
        <dbReference type="EMBL" id="KAJ8388304.1"/>
    </source>
</evidence>